<evidence type="ECO:0000256" key="2">
    <source>
        <dbReference type="ARBA" id="ARBA00022679"/>
    </source>
</evidence>
<evidence type="ECO:0000313" key="7">
    <source>
        <dbReference type="Proteomes" id="UP000216101"/>
    </source>
</evidence>
<gene>
    <name evidence="6" type="ORF">CBP51_08940</name>
</gene>
<feature type="transmembrane region" description="Helical" evidence="4">
    <location>
        <begin position="12"/>
        <end position="35"/>
    </location>
</feature>
<keyword evidence="4" id="KW-0812">Transmembrane</keyword>
<organism evidence="6 7">
    <name type="scientific">Cellvibrio mixtus</name>
    <dbReference type="NCBI Taxonomy" id="39650"/>
    <lineage>
        <taxon>Bacteria</taxon>
        <taxon>Pseudomonadati</taxon>
        <taxon>Pseudomonadota</taxon>
        <taxon>Gammaproteobacteria</taxon>
        <taxon>Cellvibrionales</taxon>
        <taxon>Cellvibrionaceae</taxon>
        <taxon>Cellvibrio</taxon>
    </lineage>
</organism>
<dbReference type="PANTHER" id="PTHR10434">
    <property type="entry name" value="1-ACYL-SN-GLYCEROL-3-PHOSPHATE ACYLTRANSFERASE"/>
    <property type="match status" value="1"/>
</dbReference>
<evidence type="ECO:0000256" key="3">
    <source>
        <dbReference type="ARBA" id="ARBA00023315"/>
    </source>
</evidence>
<keyword evidence="3" id="KW-0012">Acyltransferase</keyword>
<dbReference type="PANTHER" id="PTHR10434:SF66">
    <property type="entry name" value="PHOSPHOLIPID_GLYCEROL ACYLTRANSFERASE DOMAIN-CONTAINING PROTEIN"/>
    <property type="match status" value="1"/>
</dbReference>
<dbReference type="AlphaFoldDB" id="A0A266QB30"/>
<dbReference type="Proteomes" id="UP000216101">
    <property type="component" value="Unassembled WGS sequence"/>
</dbReference>
<keyword evidence="7" id="KW-1185">Reference proteome</keyword>
<dbReference type="GO" id="GO:0003841">
    <property type="term" value="F:1-acylglycerol-3-phosphate O-acyltransferase activity"/>
    <property type="evidence" value="ECO:0007669"/>
    <property type="project" value="TreeGrafter"/>
</dbReference>
<keyword evidence="2" id="KW-0808">Transferase</keyword>
<accession>A0A266QB30</accession>
<evidence type="ECO:0000313" key="6">
    <source>
        <dbReference type="EMBL" id="OZY87094.1"/>
    </source>
</evidence>
<keyword evidence="4" id="KW-0472">Membrane</keyword>
<dbReference type="GO" id="GO:0006654">
    <property type="term" value="P:phosphatidic acid biosynthetic process"/>
    <property type="evidence" value="ECO:0007669"/>
    <property type="project" value="TreeGrafter"/>
</dbReference>
<comment type="pathway">
    <text evidence="1">Lipid metabolism.</text>
</comment>
<keyword evidence="4" id="KW-1133">Transmembrane helix</keyword>
<name>A0A266QB30_9GAMM</name>
<dbReference type="Pfam" id="PF01553">
    <property type="entry name" value="Acyltransferase"/>
    <property type="match status" value="1"/>
</dbReference>
<reference evidence="7" key="1">
    <citation type="submission" date="2017-05" db="EMBL/GenBank/DDBJ databases">
        <authorList>
            <person name="Barney B.M."/>
        </authorList>
    </citation>
    <scope>NUCLEOTIDE SEQUENCE [LARGE SCALE GENOMIC DNA]</scope>
    <source>
        <strain evidence="7">PSBB022</strain>
    </source>
</reference>
<protein>
    <recommendedName>
        <fullName evidence="5">Phospholipid/glycerol acyltransferase domain-containing protein</fullName>
    </recommendedName>
</protein>
<dbReference type="RefSeq" id="WP_094984583.1">
    <property type="nucleotide sequence ID" value="NZ_NHNI01000001.1"/>
</dbReference>
<comment type="caution">
    <text evidence="6">The sequence shown here is derived from an EMBL/GenBank/DDBJ whole genome shotgun (WGS) entry which is preliminary data.</text>
</comment>
<dbReference type="EMBL" id="NHNI01000001">
    <property type="protein sequence ID" value="OZY87094.1"/>
    <property type="molecule type" value="Genomic_DNA"/>
</dbReference>
<evidence type="ECO:0000256" key="1">
    <source>
        <dbReference type="ARBA" id="ARBA00005189"/>
    </source>
</evidence>
<dbReference type="InterPro" id="IPR002123">
    <property type="entry name" value="Plipid/glycerol_acylTrfase"/>
</dbReference>
<evidence type="ECO:0000259" key="5">
    <source>
        <dbReference type="SMART" id="SM00563"/>
    </source>
</evidence>
<proteinExistence type="predicted"/>
<dbReference type="CDD" id="cd07989">
    <property type="entry name" value="LPLAT_AGPAT-like"/>
    <property type="match status" value="1"/>
</dbReference>
<sequence>MSQLNRCWRLLATAFSFALFGVGALLLALLLAPLIRLLPWSEVRRRQLARHSIQRWVWLYVRIMRGLGLFTVEFDGVDALKQPGVLVVANHPTLLDAVLLMAVMPNATFIVKAAMAHNPITCWIVSLAGYIPNDEVGVELVEKAAAALRTGETLMIFPEGTRTQGDTLTLKRGAANIALAANCPLLPVMIDCQPMTLRKGEPWYHIPVRAPHFVLRVLPLMRLEALVDRTQPPGLQARALTAALHRGLHHELNNRLHHALQNKP</sequence>
<dbReference type="SMART" id="SM00563">
    <property type="entry name" value="PlsC"/>
    <property type="match status" value="1"/>
</dbReference>
<dbReference type="SUPFAM" id="SSF69593">
    <property type="entry name" value="Glycerol-3-phosphate (1)-acyltransferase"/>
    <property type="match status" value="1"/>
</dbReference>
<evidence type="ECO:0000256" key="4">
    <source>
        <dbReference type="SAM" id="Phobius"/>
    </source>
</evidence>
<feature type="domain" description="Phospholipid/glycerol acyltransferase" evidence="5">
    <location>
        <begin position="85"/>
        <end position="193"/>
    </location>
</feature>